<keyword evidence="4 6" id="KW-1133">Transmembrane helix</keyword>
<dbReference type="GO" id="GO:0005886">
    <property type="term" value="C:plasma membrane"/>
    <property type="evidence" value="ECO:0007669"/>
    <property type="project" value="UniProtKB-SubCell"/>
</dbReference>
<reference evidence="7 8" key="1">
    <citation type="submission" date="2020-07" db="EMBL/GenBank/DDBJ databases">
        <title>Draft genome sequence of four isobutane-metabolizing strains capable of cometabolically degrading diverse ether contaminants.</title>
        <authorList>
            <person name="Chen W."/>
            <person name="Faulkner N."/>
            <person name="Smith C."/>
            <person name="Hyman M."/>
        </authorList>
    </citation>
    <scope>NUCLEOTIDE SEQUENCE [LARGE SCALE GENOMIC DNA]</scope>
    <source>
        <strain evidence="7 8">2A</strain>
    </source>
</reference>
<evidence type="ECO:0000256" key="4">
    <source>
        <dbReference type="ARBA" id="ARBA00022989"/>
    </source>
</evidence>
<dbReference type="InterPro" id="IPR036259">
    <property type="entry name" value="MFS_trans_sf"/>
</dbReference>
<feature type="transmembrane region" description="Helical" evidence="6">
    <location>
        <begin position="40"/>
        <end position="62"/>
    </location>
</feature>
<comment type="subcellular location">
    <subcellularLocation>
        <location evidence="1">Cell membrane</location>
        <topology evidence="1">Multi-pass membrane protein</topology>
    </subcellularLocation>
</comment>
<feature type="transmembrane region" description="Helical" evidence="6">
    <location>
        <begin position="310"/>
        <end position="328"/>
    </location>
</feature>
<dbReference type="Gene3D" id="1.20.1250.20">
    <property type="entry name" value="MFS general substrate transporter like domains"/>
    <property type="match status" value="2"/>
</dbReference>
<organism evidence="7 8">
    <name type="scientific">Mycolicibacterium fluoranthenivorans</name>
    <dbReference type="NCBI Taxonomy" id="258505"/>
    <lineage>
        <taxon>Bacteria</taxon>
        <taxon>Bacillati</taxon>
        <taxon>Actinomycetota</taxon>
        <taxon>Actinomycetes</taxon>
        <taxon>Mycobacteriales</taxon>
        <taxon>Mycobacteriaceae</taxon>
        <taxon>Mycolicibacterium</taxon>
    </lineage>
</organism>
<feature type="transmembrane region" description="Helical" evidence="6">
    <location>
        <begin position="250"/>
        <end position="268"/>
    </location>
</feature>
<feature type="transmembrane region" description="Helical" evidence="6">
    <location>
        <begin position="12"/>
        <end position="34"/>
    </location>
</feature>
<dbReference type="SUPFAM" id="SSF103473">
    <property type="entry name" value="MFS general substrate transporter"/>
    <property type="match status" value="1"/>
</dbReference>
<keyword evidence="2" id="KW-1003">Cell membrane</keyword>
<dbReference type="EMBL" id="CP059894">
    <property type="protein sequence ID" value="QNJ93726.1"/>
    <property type="molecule type" value="Genomic_DNA"/>
</dbReference>
<feature type="transmembrane region" description="Helical" evidence="6">
    <location>
        <begin position="147"/>
        <end position="167"/>
    </location>
</feature>
<evidence type="ECO:0000256" key="1">
    <source>
        <dbReference type="ARBA" id="ARBA00004651"/>
    </source>
</evidence>
<feature type="transmembrane region" description="Helical" evidence="6">
    <location>
        <begin position="173"/>
        <end position="197"/>
    </location>
</feature>
<feature type="transmembrane region" description="Helical" evidence="6">
    <location>
        <begin position="218"/>
        <end position="238"/>
    </location>
</feature>
<feature type="transmembrane region" description="Helical" evidence="6">
    <location>
        <begin position="372"/>
        <end position="392"/>
    </location>
</feature>
<dbReference type="InterPro" id="IPR011701">
    <property type="entry name" value="MFS"/>
</dbReference>
<evidence type="ECO:0000313" key="7">
    <source>
        <dbReference type="EMBL" id="QNJ93726.1"/>
    </source>
</evidence>
<sequence>MVLRHRVFRRLYVAQGTALAGTGLLTVALGLLAFELAGGAAGTVLGTALAIKMFAYVFAAPVMSVVTARLPRKAVLVGADIVRALVALSLPWVHQVWQIYLLVFVLQAASATFTPAFQSVLADVLTDEGDYTRGLALTRLAYDLESLLSPLLAAALLTVIAYDGLFVGTGAGFLVSMALVLTTAIPSPAAVAAPAPLYVRVLAGMRIMMRSNELRSLLAMNVVVASATALVVVNTVVYVRDLLGGDNTQVALLLACYGAGSMALALLLPRLLGVYPDRVLMLTGAGLAAAGLGVTAVVLVAGLVDWPVLALLWVVLGAATSMINTPTGRLLRRNAGADRAAVFTAQFSLSHAGFLITYPVAGWVGATVDQGAAASILAILATFAALAAVRIARKDRVDGQAAGLGGTGTEARSVAQSRT</sequence>
<feature type="transmembrane region" description="Helical" evidence="6">
    <location>
        <begin position="280"/>
        <end position="304"/>
    </location>
</feature>
<evidence type="ECO:0000256" key="3">
    <source>
        <dbReference type="ARBA" id="ARBA00022692"/>
    </source>
</evidence>
<protein>
    <submittedName>
        <fullName evidence="7">MFS transporter</fullName>
    </submittedName>
</protein>
<feature type="transmembrane region" description="Helical" evidence="6">
    <location>
        <begin position="340"/>
        <end position="360"/>
    </location>
</feature>
<dbReference type="KEGG" id="mflu:HZU40_05210"/>
<dbReference type="PANTHER" id="PTHR23513:SF6">
    <property type="entry name" value="MAJOR FACILITATOR SUPERFAMILY ASSOCIATED DOMAIN-CONTAINING PROTEIN"/>
    <property type="match status" value="1"/>
</dbReference>
<evidence type="ECO:0000256" key="5">
    <source>
        <dbReference type="ARBA" id="ARBA00023136"/>
    </source>
</evidence>
<keyword evidence="5 6" id="KW-0472">Membrane</keyword>
<dbReference type="PANTHER" id="PTHR23513">
    <property type="entry name" value="INTEGRAL MEMBRANE EFFLUX PROTEIN-RELATED"/>
    <property type="match status" value="1"/>
</dbReference>
<evidence type="ECO:0000313" key="8">
    <source>
        <dbReference type="Proteomes" id="UP000515498"/>
    </source>
</evidence>
<proteinExistence type="predicted"/>
<evidence type="ECO:0000256" key="2">
    <source>
        <dbReference type="ARBA" id="ARBA00022475"/>
    </source>
</evidence>
<dbReference type="Proteomes" id="UP000515498">
    <property type="component" value="Chromosome"/>
</dbReference>
<keyword evidence="3 6" id="KW-0812">Transmembrane</keyword>
<dbReference type="GO" id="GO:0022857">
    <property type="term" value="F:transmembrane transporter activity"/>
    <property type="evidence" value="ECO:0007669"/>
    <property type="project" value="InterPro"/>
</dbReference>
<name>A0A7G8PHB0_9MYCO</name>
<dbReference type="AlphaFoldDB" id="A0A7G8PHB0"/>
<dbReference type="Pfam" id="PF07690">
    <property type="entry name" value="MFS_1"/>
    <property type="match status" value="1"/>
</dbReference>
<dbReference type="RefSeq" id="WP_187097754.1">
    <property type="nucleotide sequence ID" value="NZ_CP059894.1"/>
</dbReference>
<evidence type="ECO:0000256" key="6">
    <source>
        <dbReference type="SAM" id="Phobius"/>
    </source>
</evidence>
<gene>
    <name evidence="7" type="ORF">HZU40_05210</name>
</gene>
<accession>A0A7G8PHB0</accession>